<evidence type="ECO:0000313" key="1">
    <source>
        <dbReference type="EMBL" id="MBA4613862.1"/>
    </source>
</evidence>
<evidence type="ECO:0000313" key="2">
    <source>
        <dbReference type="Proteomes" id="UP000559404"/>
    </source>
</evidence>
<accession>A0A838XTU5</accession>
<organism evidence="1 2">
    <name type="scientific">Stappia taiwanensis</name>
    <dbReference type="NCBI Taxonomy" id="992267"/>
    <lineage>
        <taxon>Bacteria</taxon>
        <taxon>Pseudomonadati</taxon>
        <taxon>Pseudomonadota</taxon>
        <taxon>Alphaproteobacteria</taxon>
        <taxon>Hyphomicrobiales</taxon>
        <taxon>Stappiaceae</taxon>
        <taxon>Stappia</taxon>
    </lineage>
</organism>
<dbReference type="RefSeq" id="WP_181762060.1">
    <property type="nucleotide sequence ID" value="NZ_BMCR01000012.1"/>
</dbReference>
<reference evidence="1 2" key="1">
    <citation type="submission" date="2020-07" db="EMBL/GenBank/DDBJ databases">
        <authorList>
            <person name="Li M."/>
        </authorList>
    </citation>
    <scope>NUCLEOTIDE SEQUENCE [LARGE SCALE GENOMIC DNA]</scope>
    <source>
        <strain evidence="1 2">DSM 23284</strain>
    </source>
</reference>
<reference evidence="1 2" key="2">
    <citation type="submission" date="2020-08" db="EMBL/GenBank/DDBJ databases">
        <title>Stappia taiwanensis sp. nov., isolated from a coastal thermal spring.</title>
        <authorList>
            <person name="Kampfer P."/>
        </authorList>
    </citation>
    <scope>NUCLEOTIDE SEQUENCE [LARGE SCALE GENOMIC DNA]</scope>
    <source>
        <strain evidence="1 2">DSM 23284</strain>
    </source>
</reference>
<comment type="caution">
    <text evidence="1">The sequence shown here is derived from an EMBL/GenBank/DDBJ whole genome shotgun (WGS) entry which is preliminary data.</text>
</comment>
<protein>
    <submittedName>
        <fullName evidence="1">Uncharacterized protein</fullName>
    </submittedName>
</protein>
<keyword evidence="2" id="KW-1185">Reference proteome</keyword>
<dbReference type="EMBL" id="JACEON010000027">
    <property type="protein sequence ID" value="MBA4613862.1"/>
    <property type="molecule type" value="Genomic_DNA"/>
</dbReference>
<dbReference type="AlphaFoldDB" id="A0A838XTU5"/>
<gene>
    <name evidence="1" type="ORF">H1W37_19565</name>
</gene>
<dbReference type="Proteomes" id="UP000559404">
    <property type="component" value="Unassembled WGS sequence"/>
</dbReference>
<name>A0A838XTU5_9HYPH</name>
<proteinExistence type="predicted"/>
<sequence length="57" mass="6234">MQAQFSGTPLIAETVAKMLLEIDAVQYRVDHPFTLNCGLTEPVAWPANHGGISRLPQ</sequence>